<dbReference type="RefSeq" id="WP_015779248.1">
    <property type="nucleotide sequence ID" value="NC_013169.1"/>
</dbReference>
<dbReference type="HOGENOM" id="CLU_151796_1_0_11"/>
<evidence type="ECO:0000313" key="3">
    <source>
        <dbReference type="Proteomes" id="UP000006666"/>
    </source>
</evidence>
<dbReference type="SUPFAM" id="SSF46946">
    <property type="entry name" value="S13-like H2TH domain"/>
    <property type="match status" value="1"/>
</dbReference>
<evidence type="ECO:0000313" key="2">
    <source>
        <dbReference type="EMBL" id="ACV06303.1"/>
    </source>
</evidence>
<name>C7NHE6_KYTSD</name>
<proteinExistence type="predicted"/>
<dbReference type="Proteomes" id="UP000006666">
    <property type="component" value="Chromosome"/>
</dbReference>
<dbReference type="EMBL" id="CP001686">
    <property type="protein sequence ID" value="ACV06303.1"/>
    <property type="molecule type" value="Genomic_DNA"/>
</dbReference>
<gene>
    <name evidence="2" type="ordered locus">Ksed_12710</name>
</gene>
<keyword evidence="3" id="KW-1185">Reference proteome</keyword>
<accession>C7NHE6</accession>
<evidence type="ECO:0000259" key="1">
    <source>
        <dbReference type="Pfam" id="PF22525"/>
    </source>
</evidence>
<dbReference type="NCBIfam" id="NF041260">
    <property type="entry name" value="actino_IHF"/>
    <property type="match status" value="1"/>
</dbReference>
<reference evidence="2 3" key="1">
    <citation type="journal article" date="2009" name="Stand. Genomic Sci.">
        <title>Complete genome sequence of Kytococcus sedentarius type strain (541).</title>
        <authorList>
            <person name="Sims D."/>
            <person name="Brettin T."/>
            <person name="Detter J.C."/>
            <person name="Han C."/>
            <person name="Lapidus A."/>
            <person name="Copeland A."/>
            <person name="Glavina Del Rio T."/>
            <person name="Nolan M."/>
            <person name="Chen F."/>
            <person name="Lucas S."/>
            <person name="Tice H."/>
            <person name="Cheng J.F."/>
            <person name="Bruce D."/>
            <person name="Goodwin L."/>
            <person name="Pitluck S."/>
            <person name="Ovchinnikova G."/>
            <person name="Pati A."/>
            <person name="Ivanova N."/>
            <person name="Mavrommatis K."/>
            <person name="Chen A."/>
            <person name="Palaniappan K."/>
            <person name="D'haeseleer P."/>
            <person name="Chain P."/>
            <person name="Bristow J."/>
            <person name="Eisen J.A."/>
            <person name="Markowitz V."/>
            <person name="Hugenholtz P."/>
            <person name="Schneider S."/>
            <person name="Goker M."/>
            <person name="Pukall R."/>
            <person name="Kyrpides N.C."/>
            <person name="Klenk H.P."/>
        </authorList>
    </citation>
    <scope>NUCLEOTIDE SEQUENCE [LARGE SCALE GENOMIC DNA]</scope>
    <source>
        <strain evidence="3">ATCC 14392 / DSM 20547 / JCM 11482 / CCUG 33030 / NBRC 15357 / NCTC 11040 / CCM 314 / 541</strain>
    </source>
</reference>
<dbReference type="InterPro" id="IPR047806">
    <property type="entry name" value="IHF_actinobact"/>
</dbReference>
<dbReference type="GO" id="GO:0003676">
    <property type="term" value="F:nucleic acid binding"/>
    <property type="evidence" value="ECO:0007669"/>
    <property type="project" value="InterPro"/>
</dbReference>
<dbReference type="STRING" id="478801.Ksed_12710"/>
<dbReference type="KEGG" id="kse:Ksed_12710"/>
<dbReference type="Gene3D" id="1.10.8.50">
    <property type="match status" value="1"/>
</dbReference>
<dbReference type="Pfam" id="PF22525">
    <property type="entry name" value="H2TH_5"/>
    <property type="match status" value="1"/>
</dbReference>
<feature type="domain" description="Integration host factor-like helix-two turn-helix" evidence="1">
    <location>
        <begin position="35"/>
        <end position="101"/>
    </location>
</feature>
<dbReference type="eggNOG" id="COG0099">
    <property type="taxonomic scope" value="Bacteria"/>
</dbReference>
<dbReference type="AlphaFoldDB" id="C7NHE6"/>
<dbReference type="InterPro" id="IPR010979">
    <property type="entry name" value="Ribosomal_uS13-like_H2TH"/>
</dbReference>
<protein>
    <recommendedName>
        <fullName evidence="1">Integration host factor-like helix-two turn-helix domain-containing protein</fullName>
    </recommendedName>
</protein>
<dbReference type="InterPro" id="IPR055201">
    <property type="entry name" value="IHF-like_H2TH"/>
</dbReference>
<organism evidence="2 3">
    <name type="scientific">Kytococcus sedentarius (strain ATCC 14392 / DSM 20547 / JCM 11482 / CCUG 33030 / NBRC 15357 / NCTC 11040 / CCM 314 / 541)</name>
    <name type="common">Micrococcus sedentarius</name>
    <dbReference type="NCBI Taxonomy" id="478801"/>
    <lineage>
        <taxon>Bacteria</taxon>
        <taxon>Bacillati</taxon>
        <taxon>Actinomycetota</taxon>
        <taxon>Actinomycetes</taxon>
        <taxon>Micrococcales</taxon>
        <taxon>Kytococcaceae</taxon>
        <taxon>Kytococcus</taxon>
    </lineage>
</organism>
<sequence length="107" mass="11327">MTVPDLTADQRRAALLAAVAARHRRAEVKAAVSDGSLSVGEVLEVARREDAVAKIRVSVLLECLPGIGPIRAAQMLNELGIAPSRRLRGLGVHQSARLAERCAAGVR</sequence>